<reference evidence="8 9" key="1">
    <citation type="submission" date="2015-12" db="EMBL/GenBank/DDBJ databases">
        <title>Genome sequence of Aneurinibacillus soli.</title>
        <authorList>
            <person name="Lee J.S."/>
            <person name="Lee K.C."/>
            <person name="Kim K.K."/>
            <person name="Lee B.W."/>
        </authorList>
    </citation>
    <scope>NUCLEOTIDE SEQUENCE [LARGE SCALE GENOMIC DNA]</scope>
    <source>
        <strain evidence="8 9">CB4</strain>
    </source>
</reference>
<dbReference type="SUPFAM" id="SSF53067">
    <property type="entry name" value="Actin-like ATPase domain"/>
    <property type="match status" value="1"/>
</dbReference>
<evidence type="ECO:0000256" key="2">
    <source>
        <dbReference type="ARBA" id="ARBA00014701"/>
    </source>
</evidence>
<dbReference type="InterPro" id="IPR000600">
    <property type="entry name" value="ROK"/>
</dbReference>
<proteinExistence type="inferred from homology"/>
<evidence type="ECO:0000256" key="3">
    <source>
        <dbReference type="ARBA" id="ARBA00022679"/>
    </source>
</evidence>
<protein>
    <recommendedName>
        <fullName evidence="2">Glucokinase</fullName>
    </recommendedName>
    <alternativeName>
        <fullName evidence="7">Glucose kinase</fullName>
    </alternativeName>
</protein>
<dbReference type="PANTHER" id="PTHR18964">
    <property type="entry name" value="ROK (REPRESSOR, ORF, KINASE) FAMILY"/>
    <property type="match status" value="1"/>
</dbReference>
<evidence type="ECO:0000313" key="9">
    <source>
        <dbReference type="Proteomes" id="UP000217696"/>
    </source>
</evidence>
<sequence length="320" mass="33622">MFVCYDIGGTNIKAGLVEPNGVVRARVSVPTPVNSRPDEFLQLLADVRTRLCINSKIAISAITAVGLGIPGFLDMESGKVRQAVNLGWRDEPIVELARQKLGDPVYILNDANAAALGEAWRGAGQNIPDLLCVTLGTGVGGGTITNGKIVSGHLNFAGEIGHMCVRPDGGRVCGCGAVGCLETEASATALGMYGTEAASSGVSPMLVHVMRESGRITAYDVVQAAKEGDLQAKIIIERMAYYLGYGLANAYTVTAPARIVIGGGVAAAGRVLFDPLTHFFDRFIFSKEVRGQELIVPAFLGNDAGIIGLARWIQTSESSK</sequence>
<evidence type="ECO:0000256" key="5">
    <source>
        <dbReference type="ARBA" id="ARBA00022777"/>
    </source>
</evidence>
<evidence type="ECO:0000256" key="4">
    <source>
        <dbReference type="ARBA" id="ARBA00022741"/>
    </source>
</evidence>
<evidence type="ECO:0000313" key="8">
    <source>
        <dbReference type="EMBL" id="BAU29208.1"/>
    </source>
</evidence>
<keyword evidence="4" id="KW-0547">Nucleotide-binding</keyword>
<dbReference type="Gene3D" id="3.30.420.40">
    <property type="match status" value="2"/>
</dbReference>
<dbReference type="EMBL" id="AP017312">
    <property type="protein sequence ID" value="BAU29208.1"/>
    <property type="molecule type" value="Genomic_DNA"/>
</dbReference>
<evidence type="ECO:0000256" key="6">
    <source>
        <dbReference type="ARBA" id="ARBA00022840"/>
    </source>
</evidence>
<gene>
    <name evidence="8" type="primary">glcK</name>
    <name evidence="8" type="ORF">CB4_03393</name>
</gene>
<dbReference type="InterPro" id="IPR004654">
    <property type="entry name" value="ROK_glcA"/>
</dbReference>
<evidence type="ECO:0000256" key="7">
    <source>
        <dbReference type="ARBA" id="ARBA00032386"/>
    </source>
</evidence>
<dbReference type="Proteomes" id="UP000217696">
    <property type="component" value="Chromosome"/>
</dbReference>
<dbReference type="GO" id="GO:0006096">
    <property type="term" value="P:glycolytic process"/>
    <property type="evidence" value="ECO:0007669"/>
    <property type="project" value="InterPro"/>
</dbReference>
<name>A0A0U4WLA2_9BACL</name>
<keyword evidence="5 8" id="KW-0418">Kinase</keyword>
<keyword evidence="3 8" id="KW-0808">Transferase</keyword>
<dbReference type="GO" id="GO:0005524">
    <property type="term" value="F:ATP binding"/>
    <property type="evidence" value="ECO:0007669"/>
    <property type="project" value="UniProtKB-KW"/>
</dbReference>
<comment type="similarity">
    <text evidence="1">Belongs to the ROK (NagC/XylR) family.</text>
</comment>
<accession>A0A0U4WLA2</accession>
<dbReference type="PANTHER" id="PTHR18964:SF149">
    <property type="entry name" value="BIFUNCTIONAL UDP-N-ACETYLGLUCOSAMINE 2-EPIMERASE_N-ACETYLMANNOSAMINE KINASE"/>
    <property type="match status" value="1"/>
</dbReference>
<dbReference type="InterPro" id="IPR043129">
    <property type="entry name" value="ATPase_NBD"/>
</dbReference>
<dbReference type="KEGG" id="asoc:CB4_03393"/>
<dbReference type="GO" id="GO:0005737">
    <property type="term" value="C:cytoplasm"/>
    <property type="evidence" value="ECO:0007669"/>
    <property type="project" value="InterPro"/>
</dbReference>
<organism evidence="8 9">
    <name type="scientific">Aneurinibacillus soli</name>
    <dbReference type="NCBI Taxonomy" id="1500254"/>
    <lineage>
        <taxon>Bacteria</taxon>
        <taxon>Bacillati</taxon>
        <taxon>Bacillota</taxon>
        <taxon>Bacilli</taxon>
        <taxon>Bacillales</taxon>
        <taxon>Paenibacillaceae</taxon>
        <taxon>Aneurinibacillus group</taxon>
        <taxon>Aneurinibacillus</taxon>
    </lineage>
</organism>
<keyword evidence="6" id="KW-0067">ATP-binding</keyword>
<dbReference type="RefSeq" id="WP_157738032.1">
    <property type="nucleotide sequence ID" value="NZ_AP017312.1"/>
</dbReference>
<dbReference type="AlphaFoldDB" id="A0A0U4WLA2"/>
<evidence type="ECO:0000256" key="1">
    <source>
        <dbReference type="ARBA" id="ARBA00006479"/>
    </source>
</evidence>
<dbReference type="Pfam" id="PF00480">
    <property type="entry name" value="ROK"/>
    <property type="match status" value="1"/>
</dbReference>
<keyword evidence="9" id="KW-1185">Reference proteome</keyword>
<dbReference type="NCBIfam" id="TIGR00744">
    <property type="entry name" value="ROK_glcA_fam"/>
    <property type="match status" value="1"/>
</dbReference>
<dbReference type="GO" id="GO:0004340">
    <property type="term" value="F:glucokinase activity"/>
    <property type="evidence" value="ECO:0007669"/>
    <property type="project" value="InterPro"/>
</dbReference>